<feature type="compositionally biased region" description="Low complexity" evidence="2">
    <location>
        <begin position="349"/>
        <end position="370"/>
    </location>
</feature>
<accession>A0A1L8MLE2</accession>
<dbReference type="OrthoDB" id="27330at2"/>
<dbReference type="InterPro" id="IPR004474">
    <property type="entry name" value="LytR_CpsA_psr"/>
</dbReference>
<dbReference type="RefSeq" id="WP_071793814.1">
    <property type="nucleotide sequence ID" value="NZ_LZDD01000002.1"/>
</dbReference>
<reference evidence="5" key="1">
    <citation type="submission" date="2016-06" db="EMBL/GenBank/DDBJ databases">
        <authorList>
            <person name="de Vries S.P.W."/>
            <person name="Hadjirin N.F."/>
            <person name="Lay E.M."/>
            <person name="Zadoks R.N."/>
            <person name="Peacock S.J."/>
            <person name="Parkhill J."/>
            <person name="Grant A.J."/>
            <person name="Mcdougall S."/>
            <person name="Holmes M.A."/>
        </authorList>
    </citation>
    <scope>NUCLEOTIDE SEQUENCE [LARGE SCALE GENOMIC DNA]</scope>
    <source>
        <strain evidence="5">NZ1587</strain>
    </source>
</reference>
<name>A0A1L8MLE2_9STRE</name>
<feature type="region of interest" description="Disordered" evidence="2">
    <location>
        <begin position="384"/>
        <end position="438"/>
    </location>
</feature>
<dbReference type="PANTHER" id="PTHR33392">
    <property type="entry name" value="POLYISOPRENYL-TEICHOIC ACID--PEPTIDOGLYCAN TEICHOIC ACID TRANSFERASE TAGU"/>
    <property type="match status" value="1"/>
</dbReference>
<dbReference type="Proteomes" id="UP000182015">
    <property type="component" value="Unassembled WGS sequence"/>
</dbReference>
<evidence type="ECO:0000259" key="3">
    <source>
        <dbReference type="Pfam" id="PF03816"/>
    </source>
</evidence>
<comment type="similarity">
    <text evidence="1">Belongs to the LytR/CpsA/Psr (LCP) family.</text>
</comment>
<comment type="caution">
    <text evidence="4">The sequence shown here is derived from an EMBL/GenBank/DDBJ whole genome shotgun (WGS) entry which is preliminary data.</text>
</comment>
<evidence type="ECO:0000256" key="2">
    <source>
        <dbReference type="SAM" id="MobiDB-lite"/>
    </source>
</evidence>
<protein>
    <submittedName>
        <fullName evidence="4">Transporter</fullName>
    </submittedName>
</protein>
<feature type="domain" description="Cell envelope-related transcriptional attenuator" evidence="3">
    <location>
        <begin position="81"/>
        <end position="237"/>
    </location>
</feature>
<dbReference type="NCBIfam" id="NF047591">
    <property type="entry name" value="transregBrpAStrep"/>
    <property type="match status" value="1"/>
</dbReference>
<dbReference type="STRING" id="1856638.A9Q68_06130"/>
<proteinExistence type="inferred from homology"/>
<evidence type="ECO:0000313" key="5">
    <source>
        <dbReference type="Proteomes" id="UP000182015"/>
    </source>
</evidence>
<gene>
    <name evidence="4" type="ORF">A9Q68_06130</name>
</gene>
<dbReference type="Pfam" id="PF03816">
    <property type="entry name" value="LytR_cpsA_psr"/>
    <property type="match status" value="1"/>
</dbReference>
<dbReference type="EMBL" id="LZDD01000002">
    <property type="protein sequence ID" value="OJF71558.1"/>
    <property type="molecule type" value="Genomic_DNA"/>
</dbReference>
<dbReference type="PANTHER" id="PTHR33392:SF6">
    <property type="entry name" value="POLYISOPRENYL-TEICHOIC ACID--PEPTIDOGLYCAN TEICHOIC ACID TRANSFERASE TAGU"/>
    <property type="match status" value="1"/>
</dbReference>
<feature type="region of interest" description="Disordered" evidence="2">
    <location>
        <begin position="342"/>
        <end position="371"/>
    </location>
</feature>
<dbReference type="InterPro" id="IPR050922">
    <property type="entry name" value="LytR/CpsA/Psr_CW_biosynth"/>
</dbReference>
<dbReference type="AlphaFoldDB" id="A0A1L8MLE2"/>
<feature type="compositionally biased region" description="Low complexity" evidence="2">
    <location>
        <begin position="413"/>
        <end position="424"/>
    </location>
</feature>
<dbReference type="NCBIfam" id="TIGR00350">
    <property type="entry name" value="lytR_cpsA_psr"/>
    <property type="match status" value="1"/>
</dbReference>
<sequence>MKIGKKIFLMILTIILTTIVALGVYATSAYNFSTSELAKTFKDFNTSGKKSTAISQTKPFSILLMGVDTGSSERKSKWSGNSDSMILVTINPKTKKTTMTSLERDILMELSGPKSNNMDGAEAKLNAAYAAGGARMAIMTVQDLLNIKIDNYVRINMQGLIDLVDAIGGITVTNEFDFPISISENEPEYQAKVQPGTHKVNGEQALVYARMRYDDPEGDYGRQKRQRIVIQKVIKKILALNSVSSYRKILHAVSNNMQTNIEISSDTIPNLLGYADSLKNIKSYQLKGVDATLADGGSYQIVTEEHLLEVQNRIRRQLGLSKVTELKTSAVTYEELYGVSAKTSKSKASKSGETNNDSGSDSQYSGDSNGTYYSNYDNNITIIPPESSAPAASSPAVGSNSGTYSGNGDSTNVPVTPTTPTVPVTPAPSAGTGTVTTP</sequence>
<feature type="compositionally biased region" description="Polar residues" evidence="2">
    <location>
        <begin position="397"/>
        <end position="412"/>
    </location>
</feature>
<evidence type="ECO:0000256" key="1">
    <source>
        <dbReference type="ARBA" id="ARBA00006068"/>
    </source>
</evidence>
<feature type="compositionally biased region" description="Low complexity" evidence="2">
    <location>
        <begin position="384"/>
        <end position="396"/>
    </location>
</feature>
<evidence type="ECO:0000313" key="4">
    <source>
        <dbReference type="EMBL" id="OJF71558.1"/>
    </source>
</evidence>
<keyword evidence="5" id="KW-1185">Reference proteome</keyword>
<organism evidence="4 5">
    <name type="scientific">Streptococcus bovimastitidis</name>
    <dbReference type="NCBI Taxonomy" id="1856638"/>
    <lineage>
        <taxon>Bacteria</taxon>
        <taxon>Bacillati</taxon>
        <taxon>Bacillota</taxon>
        <taxon>Bacilli</taxon>
        <taxon>Lactobacillales</taxon>
        <taxon>Streptococcaceae</taxon>
        <taxon>Streptococcus</taxon>
    </lineage>
</organism>
<dbReference type="Gene3D" id="3.40.630.190">
    <property type="entry name" value="LCP protein"/>
    <property type="match status" value="1"/>
</dbReference>